<comment type="caution">
    <text evidence="2">The sequence shown here is derived from an EMBL/GenBank/DDBJ whole genome shotgun (WGS) entry which is preliminary data.</text>
</comment>
<proteinExistence type="predicted"/>
<feature type="transmembrane region" description="Helical" evidence="1">
    <location>
        <begin position="6"/>
        <end position="25"/>
    </location>
</feature>
<dbReference type="EMBL" id="PDYG01000134">
    <property type="protein sequence ID" value="PHU36476.1"/>
    <property type="molecule type" value="Genomic_DNA"/>
</dbReference>
<dbReference type="RefSeq" id="WP_099386978.1">
    <property type="nucleotide sequence ID" value="NZ_JANSWH010000085.1"/>
</dbReference>
<protein>
    <submittedName>
        <fullName evidence="2">Uncharacterized protein</fullName>
    </submittedName>
</protein>
<dbReference type="InterPro" id="IPR046563">
    <property type="entry name" value="DUF6715"/>
</dbReference>
<keyword evidence="1" id="KW-0472">Membrane</keyword>
<dbReference type="Pfam" id="PF20462">
    <property type="entry name" value="DUF6715"/>
    <property type="match status" value="1"/>
</dbReference>
<accession>A0A2G3DZL6</accession>
<dbReference type="AlphaFoldDB" id="A0A2G3DZL6"/>
<evidence type="ECO:0000313" key="3">
    <source>
        <dbReference type="Proteomes" id="UP000224563"/>
    </source>
</evidence>
<organism evidence="2 3">
    <name type="scientific">Agathobacter ruminis</name>
    <dbReference type="NCBI Taxonomy" id="1712665"/>
    <lineage>
        <taxon>Bacteria</taxon>
        <taxon>Bacillati</taxon>
        <taxon>Bacillota</taxon>
        <taxon>Clostridia</taxon>
        <taxon>Lachnospirales</taxon>
        <taxon>Lachnospiraceae</taxon>
        <taxon>Agathobacter</taxon>
    </lineage>
</organism>
<dbReference type="Proteomes" id="UP000224563">
    <property type="component" value="Unassembled WGS sequence"/>
</dbReference>
<keyword evidence="3" id="KW-1185">Reference proteome</keyword>
<evidence type="ECO:0000256" key="1">
    <source>
        <dbReference type="SAM" id="Phobius"/>
    </source>
</evidence>
<reference evidence="2 3" key="2">
    <citation type="submission" date="2017-10" db="EMBL/GenBank/DDBJ databases">
        <authorList>
            <person name="Banno H."/>
            <person name="Chua N.-H."/>
        </authorList>
    </citation>
    <scope>NUCLEOTIDE SEQUENCE [LARGE SCALE GENOMIC DNA]</scope>
    <source>
        <strain evidence="2 3">JK623</strain>
    </source>
</reference>
<keyword evidence="1" id="KW-0812">Transmembrane</keyword>
<sequence>MKKTGIVVAAILIVAVLVGGFYFTVKRSRVPSKSQQQALTEVEKINTKDLERDYPSTPREVVKFYNRIITAYYFEKISDEELKKMTSQAYALFDAQLQGNNPSEIYLQSVKAEIAEYKSASKTISHADVCDSNDVRYLTDGDDKIAYVKASYFMKEGSDFSRTHEMYILRKDADGFWRILGYYQIEAADNASGNE</sequence>
<name>A0A2G3DZL6_9FIRM</name>
<reference evidence="2 3" key="1">
    <citation type="submission" date="2017-10" db="EMBL/GenBank/DDBJ databases">
        <title>Resolving the taxonomy of Roseburia spp., Eubacterium rectale and Agathobacter spp. through phylogenomic analysis.</title>
        <authorList>
            <person name="Sheridan P.O."/>
            <person name="Walker A.W."/>
            <person name="Duncan S.H."/>
            <person name="Scott K.P."/>
            <person name="Toole P.W.O."/>
            <person name="Luis P."/>
            <person name="Flint H.J."/>
        </authorList>
    </citation>
    <scope>NUCLEOTIDE SEQUENCE [LARGE SCALE GENOMIC DNA]</scope>
    <source>
        <strain evidence="2 3">JK623</strain>
    </source>
</reference>
<evidence type="ECO:0000313" key="2">
    <source>
        <dbReference type="EMBL" id="PHU36476.1"/>
    </source>
</evidence>
<gene>
    <name evidence="2" type="ORF">CSX02_12950</name>
</gene>
<keyword evidence="1" id="KW-1133">Transmembrane helix</keyword>